<dbReference type="InterPro" id="IPR053848">
    <property type="entry name" value="IMS_HHH_1"/>
</dbReference>
<evidence type="ECO:0000256" key="6">
    <source>
        <dbReference type="ARBA" id="ARBA00022695"/>
    </source>
</evidence>
<dbReference type="GO" id="GO:0000287">
    <property type="term" value="F:magnesium ion binding"/>
    <property type="evidence" value="ECO:0007669"/>
    <property type="project" value="UniProtKB-UniRule"/>
</dbReference>
<evidence type="ECO:0000256" key="10">
    <source>
        <dbReference type="ARBA" id="ARBA00022842"/>
    </source>
</evidence>
<dbReference type="HAMAP" id="MF_01113">
    <property type="entry name" value="DNApol_IV"/>
    <property type="match status" value="1"/>
</dbReference>
<reference evidence="17" key="2">
    <citation type="submission" date="2021-04" db="EMBL/GenBank/DDBJ databases">
        <authorList>
            <person name="Gilroy R."/>
        </authorList>
    </citation>
    <scope>NUCLEOTIDE SEQUENCE</scope>
    <source>
        <strain evidence="17">Gambia15-2214</strain>
    </source>
</reference>
<dbReference type="Pfam" id="PF21999">
    <property type="entry name" value="IMS_HHH_1"/>
    <property type="match status" value="1"/>
</dbReference>
<dbReference type="InterPro" id="IPR036775">
    <property type="entry name" value="DNA_pol_Y-fam_lit_finger_sf"/>
</dbReference>
<keyword evidence="4 15" id="KW-0963">Cytoplasm</keyword>
<feature type="binding site" evidence="15">
    <location>
        <position position="102"/>
    </location>
    <ligand>
        <name>Mg(2+)</name>
        <dbReference type="ChEBI" id="CHEBI:18420"/>
    </ligand>
</feature>
<evidence type="ECO:0000256" key="3">
    <source>
        <dbReference type="ARBA" id="ARBA00022457"/>
    </source>
</evidence>
<comment type="catalytic activity">
    <reaction evidence="14 15">
        <text>DNA(n) + a 2'-deoxyribonucleoside 5'-triphosphate = DNA(n+1) + diphosphate</text>
        <dbReference type="Rhea" id="RHEA:22508"/>
        <dbReference type="Rhea" id="RHEA-COMP:17339"/>
        <dbReference type="Rhea" id="RHEA-COMP:17340"/>
        <dbReference type="ChEBI" id="CHEBI:33019"/>
        <dbReference type="ChEBI" id="CHEBI:61560"/>
        <dbReference type="ChEBI" id="CHEBI:173112"/>
        <dbReference type="EC" id="2.7.7.7"/>
    </reaction>
</comment>
<dbReference type="GO" id="GO:0042276">
    <property type="term" value="P:error-prone translesion synthesis"/>
    <property type="evidence" value="ECO:0007669"/>
    <property type="project" value="TreeGrafter"/>
</dbReference>
<dbReference type="InterPro" id="IPR043502">
    <property type="entry name" value="DNA/RNA_pol_sf"/>
</dbReference>
<dbReference type="EMBL" id="JAHLFV010000057">
    <property type="protein sequence ID" value="MBU3849403.1"/>
    <property type="molecule type" value="Genomic_DNA"/>
</dbReference>
<keyword evidence="11 15" id="KW-0239">DNA-directed DNA polymerase</keyword>
<evidence type="ECO:0000259" key="16">
    <source>
        <dbReference type="PROSITE" id="PS50173"/>
    </source>
</evidence>
<reference evidence="17" key="1">
    <citation type="journal article" date="2021" name="PeerJ">
        <title>Extensive microbial diversity within the chicken gut microbiome revealed by metagenomics and culture.</title>
        <authorList>
            <person name="Gilroy R."/>
            <person name="Ravi A."/>
            <person name="Getino M."/>
            <person name="Pursley I."/>
            <person name="Horton D.L."/>
            <person name="Alikhan N.F."/>
            <person name="Baker D."/>
            <person name="Gharbi K."/>
            <person name="Hall N."/>
            <person name="Watson M."/>
            <person name="Adriaenssens E.M."/>
            <person name="Foster-Nyarko E."/>
            <person name="Jarju S."/>
            <person name="Secka A."/>
            <person name="Antonio M."/>
            <person name="Oren A."/>
            <person name="Chaudhuri R.R."/>
            <person name="La Ragione R."/>
            <person name="Hildebrand F."/>
            <person name="Pallen M.J."/>
        </authorList>
    </citation>
    <scope>NUCLEOTIDE SEQUENCE</scope>
    <source>
        <strain evidence="17">Gambia15-2214</strain>
    </source>
</reference>
<dbReference type="InterPro" id="IPR001126">
    <property type="entry name" value="UmuC"/>
</dbReference>
<keyword evidence="10 15" id="KW-0460">Magnesium</keyword>
<dbReference type="GO" id="GO:0009432">
    <property type="term" value="P:SOS response"/>
    <property type="evidence" value="ECO:0007669"/>
    <property type="project" value="TreeGrafter"/>
</dbReference>
<comment type="caution">
    <text evidence="17">The sequence shown here is derived from an EMBL/GenBank/DDBJ whole genome shotgun (WGS) entry which is preliminary data.</text>
</comment>
<dbReference type="InterPro" id="IPR050116">
    <property type="entry name" value="DNA_polymerase-Y"/>
</dbReference>
<evidence type="ECO:0000256" key="5">
    <source>
        <dbReference type="ARBA" id="ARBA00022679"/>
    </source>
</evidence>
<comment type="similarity">
    <text evidence="2 15">Belongs to the DNA polymerase type-Y family.</text>
</comment>
<keyword evidence="9 15" id="KW-0227">DNA damage</keyword>
<dbReference type="NCBIfam" id="NF002677">
    <property type="entry name" value="PRK02406.1"/>
    <property type="match status" value="1"/>
</dbReference>
<dbReference type="PANTHER" id="PTHR11076:SF33">
    <property type="entry name" value="DNA POLYMERASE KAPPA"/>
    <property type="match status" value="1"/>
</dbReference>
<dbReference type="GO" id="GO:0005829">
    <property type="term" value="C:cytosol"/>
    <property type="evidence" value="ECO:0007669"/>
    <property type="project" value="TreeGrafter"/>
</dbReference>
<dbReference type="SUPFAM" id="SSF100879">
    <property type="entry name" value="Lesion bypass DNA polymerase (Y-family), little finger domain"/>
    <property type="match status" value="1"/>
</dbReference>
<dbReference type="Gene3D" id="1.10.150.20">
    <property type="entry name" value="5' to 3' exonuclease, C-terminal subdomain"/>
    <property type="match status" value="1"/>
</dbReference>
<dbReference type="EC" id="2.7.7.7" evidence="15"/>
<keyword evidence="8 15" id="KW-0479">Metal-binding</keyword>
<keyword evidence="12 15" id="KW-0238">DNA-binding</keyword>
<evidence type="ECO:0000256" key="13">
    <source>
        <dbReference type="ARBA" id="ARBA00023204"/>
    </source>
</evidence>
<gene>
    <name evidence="15 17" type="primary">dinB</name>
    <name evidence="17" type="ORF">IAA16_02425</name>
</gene>
<organism evidence="17 18">
    <name type="scientific">Candidatus Treponema excrementipullorum</name>
    <dbReference type="NCBI Taxonomy" id="2838768"/>
    <lineage>
        <taxon>Bacteria</taxon>
        <taxon>Pseudomonadati</taxon>
        <taxon>Spirochaetota</taxon>
        <taxon>Spirochaetia</taxon>
        <taxon>Spirochaetales</taxon>
        <taxon>Treponemataceae</taxon>
        <taxon>Treponema</taxon>
    </lineage>
</organism>
<keyword evidence="7 15" id="KW-0235">DNA replication</keyword>
<name>A0A9E2L227_9SPIR</name>
<dbReference type="SUPFAM" id="SSF56672">
    <property type="entry name" value="DNA/RNA polymerases"/>
    <property type="match status" value="1"/>
</dbReference>
<dbReference type="CDD" id="cd03586">
    <property type="entry name" value="PolY_Pol_IV_kappa"/>
    <property type="match status" value="1"/>
</dbReference>
<evidence type="ECO:0000256" key="12">
    <source>
        <dbReference type="ARBA" id="ARBA00023125"/>
    </source>
</evidence>
<sequence>MFLHVDLDAFYASVERLDNPNLIGKPIIVGATPGSKRGVVATCSYEARAYGVHSAMPIDEAYRLCPEGIFLPTNMKRYQEKSHEVMKIFYDFSPEVHQISIDEAFIDLTGTERLFGPPETTAVQLKKIVLEKTGLTVSVGLAANKYIAKIASGISKPDGFYFVPPGSEEDFMLTLPLKKVWGVGAKTLNKLNASGFHTVEDIRHCSLDTLQKILGEASGLFVYKAVRGNPDTTFSEIPKSRSISAENTYGEDLTDRYEIGTALMELAQTVMFRLIKEGWQSHTVHVKIRYRDFTTCSVQETGETCITSSEEVYKTASRLFDKKYNGSPIRLLGVGLLNLEPAGSPTQQDLFDFGKEKKQKLDQVVLDLKTKNPGIPITKARLLNKTQTPNASEKGDL</sequence>
<evidence type="ECO:0000313" key="17">
    <source>
        <dbReference type="EMBL" id="MBU3849403.1"/>
    </source>
</evidence>
<feature type="binding site" evidence="15">
    <location>
        <position position="6"/>
    </location>
    <ligand>
        <name>Mg(2+)</name>
        <dbReference type="ChEBI" id="CHEBI:18420"/>
    </ligand>
</feature>
<dbReference type="Gene3D" id="3.40.1170.60">
    <property type="match status" value="1"/>
</dbReference>
<dbReference type="Proteomes" id="UP000823914">
    <property type="component" value="Unassembled WGS sequence"/>
</dbReference>
<evidence type="ECO:0000256" key="14">
    <source>
        <dbReference type="ARBA" id="ARBA00049244"/>
    </source>
</evidence>
<evidence type="ECO:0000256" key="8">
    <source>
        <dbReference type="ARBA" id="ARBA00022723"/>
    </source>
</evidence>
<comment type="subcellular location">
    <subcellularLocation>
        <location evidence="1 15">Cytoplasm</location>
    </subcellularLocation>
</comment>
<dbReference type="GO" id="GO:0003684">
    <property type="term" value="F:damaged DNA binding"/>
    <property type="evidence" value="ECO:0007669"/>
    <property type="project" value="InterPro"/>
</dbReference>
<comment type="cofactor">
    <cofactor evidence="15">
        <name>Mg(2+)</name>
        <dbReference type="ChEBI" id="CHEBI:18420"/>
    </cofactor>
    <text evidence="15">Binds 2 magnesium ions per subunit.</text>
</comment>
<dbReference type="InterPro" id="IPR017961">
    <property type="entry name" value="DNA_pol_Y-fam_little_finger"/>
</dbReference>
<evidence type="ECO:0000256" key="9">
    <source>
        <dbReference type="ARBA" id="ARBA00022763"/>
    </source>
</evidence>
<dbReference type="PANTHER" id="PTHR11076">
    <property type="entry name" value="DNA REPAIR POLYMERASE UMUC / TRANSFERASE FAMILY MEMBER"/>
    <property type="match status" value="1"/>
</dbReference>
<dbReference type="FunFam" id="3.40.1170.60:FF:000001">
    <property type="entry name" value="DNA polymerase IV"/>
    <property type="match status" value="1"/>
</dbReference>
<dbReference type="InterPro" id="IPR043128">
    <property type="entry name" value="Rev_trsase/Diguanyl_cyclase"/>
</dbReference>
<feature type="site" description="Substrate discrimination" evidence="15">
    <location>
        <position position="11"/>
    </location>
</feature>
<dbReference type="Pfam" id="PF00817">
    <property type="entry name" value="IMS"/>
    <property type="match status" value="1"/>
</dbReference>
<evidence type="ECO:0000256" key="7">
    <source>
        <dbReference type="ARBA" id="ARBA00022705"/>
    </source>
</evidence>
<feature type="active site" evidence="15">
    <location>
        <position position="103"/>
    </location>
</feature>
<proteinExistence type="inferred from homology"/>
<dbReference type="GO" id="GO:0006281">
    <property type="term" value="P:DNA repair"/>
    <property type="evidence" value="ECO:0007669"/>
    <property type="project" value="UniProtKB-UniRule"/>
</dbReference>
<dbReference type="PROSITE" id="PS50173">
    <property type="entry name" value="UMUC"/>
    <property type="match status" value="1"/>
</dbReference>
<dbReference type="GO" id="GO:0006261">
    <property type="term" value="P:DNA-templated DNA replication"/>
    <property type="evidence" value="ECO:0007669"/>
    <property type="project" value="UniProtKB-UniRule"/>
</dbReference>
<dbReference type="Gene3D" id="3.30.1490.100">
    <property type="entry name" value="DNA polymerase, Y-family, little finger domain"/>
    <property type="match status" value="1"/>
</dbReference>
<protein>
    <recommendedName>
        <fullName evidence="15">DNA polymerase IV</fullName>
        <shortName evidence="15">Pol IV</shortName>
        <ecNumber evidence="15">2.7.7.7</ecNumber>
    </recommendedName>
</protein>
<evidence type="ECO:0000256" key="2">
    <source>
        <dbReference type="ARBA" id="ARBA00010945"/>
    </source>
</evidence>
<keyword evidence="13 15" id="KW-0234">DNA repair</keyword>
<evidence type="ECO:0000256" key="4">
    <source>
        <dbReference type="ARBA" id="ARBA00022490"/>
    </source>
</evidence>
<keyword evidence="6 15" id="KW-0548">Nucleotidyltransferase</keyword>
<evidence type="ECO:0000256" key="15">
    <source>
        <dbReference type="HAMAP-Rule" id="MF_01113"/>
    </source>
</evidence>
<evidence type="ECO:0000256" key="1">
    <source>
        <dbReference type="ARBA" id="ARBA00004496"/>
    </source>
</evidence>
<keyword evidence="5 15" id="KW-0808">Transferase</keyword>
<accession>A0A9E2L227</accession>
<dbReference type="Gene3D" id="3.30.70.270">
    <property type="match status" value="1"/>
</dbReference>
<evidence type="ECO:0000313" key="18">
    <source>
        <dbReference type="Proteomes" id="UP000823914"/>
    </source>
</evidence>
<dbReference type="GO" id="GO:0003887">
    <property type="term" value="F:DNA-directed DNA polymerase activity"/>
    <property type="evidence" value="ECO:0007669"/>
    <property type="project" value="UniProtKB-UniRule"/>
</dbReference>
<dbReference type="InterPro" id="IPR022880">
    <property type="entry name" value="DNApol_IV"/>
</dbReference>
<evidence type="ECO:0000256" key="11">
    <source>
        <dbReference type="ARBA" id="ARBA00022932"/>
    </source>
</evidence>
<comment type="function">
    <text evidence="15">Poorly processive, error-prone DNA polymerase involved in untargeted mutagenesis. Copies undamaged DNA at stalled replication forks, which arise in vivo from mismatched or misaligned primer ends. These misaligned primers can be extended by PolIV. Exhibits no 3'-5' exonuclease (proofreading) activity. May be involved in translesional synthesis, in conjunction with the beta clamp from PolIII.</text>
</comment>
<keyword evidence="3 15" id="KW-0515">Mutator protein</keyword>
<dbReference type="Pfam" id="PF11799">
    <property type="entry name" value="IMS_C"/>
    <property type="match status" value="1"/>
</dbReference>
<dbReference type="AlphaFoldDB" id="A0A9E2L227"/>
<comment type="subunit">
    <text evidence="15">Monomer.</text>
</comment>
<feature type="domain" description="UmuC" evidence="16">
    <location>
        <begin position="2"/>
        <end position="184"/>
    </location>
</feature>